<dbReference type="AlphaFoldDB" id="A0AAD7V4Z3"/>
<dbReference type="GeneID" id="83212695"/>
<dbReference type="Proteomes" id="UP001234581">
    <property type="component" value="Unassembled WGS sequence"/>
</dbReference>
<evidence type="ECO:0000313" key="3">
    <source>
        <dbReference type="Proteomes" id="UP001234581"/>
    </source>
</evidence>
<feature type="region of interest" description="Disordered" evidence="1">
    <location>
        <begin position="106"/>
        <end position="442"/>
    </location>
</feature>
<keyword evidence="3" id="KW-1185">Reference proteome</keyword>
<feature type="compositionally biased region" description="Polar residues" evidence="1">
    <location>
        <begin position="129"/>
        <end position="144"/>
    </location>
</feature>
<proteinExistence type="predicted"/>
<feature type="compositionally biased region" description="Low complexity" evidence="1">
    <location>
        <begin position="254"/>
        <end position="269"/>
    </location>
</feature>
<dbReference type="EMBL" id="JARTCD010000021">
    <property type="protein sequence ID" value="KAJ8658900.1"/>
    <property type="molecule type" value="Genomic_DNA"/>
</dbReference>
<feature type="compositionally biased region" description="Low complexity" evidence="1">
    <location>
        <begin position="106"/>
        <end position="121"/>
    </location>
</feature>
<evidence type="ECO:0000256" key="1">
    <source>
        <dbReference type="SAM" id="MobiDB-lite"/>
    </source>
</evidence>
<accession>A0AAD7V4Z3</accession>
<feature type="compositionally biased region" description="Low complexity" evidence="1">
    <location>
        <begin position="223"/>
        <end position="242"/>
    </location>
</feature>
<feature type="compositionally biased region" description="Basic and acidic residues" evidence="1">
    <location>
        <begin position="369"/>
        <end position="378"/>
    </location>
</feature>
<feature type="compositionally biased region" description="Basic and acidic residues" evidence="1">
    <location>
        <begin position="387"/>
        <end position="415"/>
    </location>
</feature>
<sequence length="442" mass="48071">MSTAIESSLDDAIAVTTDSTPSTSSSSTTTTTASTRVIKQPLIQVYFPITFTRSVDVRLPVARTATACGIYYSTIFLASSSLSSLDMPKISRATQARLLRKANASIPASTSTSTSLSAPQQSIPPAKDTSINNNDTPPSPNTMTLARDSNDSNNNNEACCNSHLSESSDIVTKKDDEDDGSDGNRHLATATTATAPAAVDEPKDNIHASTTLEPAIPTPHLSTPPSRSSSSSSRIPIRKSNSMPTAKSPEAITTRRAPATTAAATTTTTLHKRKHDGQQQTPRPRSASPKPSTAPVRNKTTSVNRSSSPSPKSIATKVREADVPMPKKPIPTSPPLRIHHGAHKKSGNKDHTKHGNEDEEDEAPVRITAQERRRRENMRAQQIKMWRVREEREARDARTIARRKMMERPTSRNKEPSPPPTPPRRAVKFNLKRNKVIEISHQ</sequence>
<name>A0AAD7V4Z3_9FUNG</name>
<comment type="caution">
    <text evidence="2">The sequence shown here is derived from an EMBL/GenBank/DDBJ whole genome shotgun (WGS) entry which is preliminary data.</text>
</comment>
<feature type="compositionally biased region" description="Basic and acidic residues" evidence="1">
    <location>
        <begin position="347"/>
        <end position="356"/>
    </location>
</feature>
<feature type="compositionally biased region" description="Low complexity" evidence="1">
    <location>
        <begin position="188"/>
        <end position="198"/>
    </location>
</feature>
<protein>
    <submittedName>
        <fullName evidence="2">Uncharacterized protein</fullName>
    </submittedName>
</protein>
<dbReference type="RefSeq" id="XP_058343813.1">
    <property type="nucleotide sequence ID" value="XM_058485327.1"/>
</dbReference>
<feature type="compositionally biased region" description="Basic residues" evidence="1">
    <location>
        <begin position="337"/>
        <end position="346"/>
    </location>
</feature>
<gene>
    <name evidence="2" type="ORF">O0I10_005282</name>
</gene>
<evidence type="ECO:0000313" key="2">
    <source>
        <dbReference type="EMBL" id="KAJ8658900.1"/>
    </source>
</evidence>
<feature type="compositionally biased region" description="Basic residues" evidence="1">
    <location>
        <begin position="425"/>
        <end position="434"/>
    </location>
</feature>
<feature type="compositionally biased region" description="Polar residues" evidence="1">
    <location>
        <begin position="157"/>
        <end position="170"/>
    </location>
</feature>
<reference evidence="2 3" key="1">
    <citation type="submission" date="2023-03" db="EMBL/GenBank/DDBJ databases">
        <title>Genome sequence of Lichtheimia ornata CBS 291.66.</title>
        <authorList>
            <person name="Mohabir J.T."/>
            <person name="Shea T.P."/>
            <person name="Kurbessoian T."/>
            <person name="Berby B."/>
            <person name="Fontaine J."/>
            <person name="Livny J."/>
            <person name="Gnirke A."/>
            <person name="Stajich J.E."/>
            <person name="Cuomo C.A."/>
        </authorList>
    </citation>
    <scope>NUCLEOTIDE SEQUENCE [LARGE SCALE GENOMIC DNA]</scope>
    <source>
        <strain evidence="2">CBS 291.66</strain>
    </source>
</reference>
<organism evidence="2 3">
    <name type="scientific">Lichtheimia ornata</name>
    <dbReference type="NCBI Taxonomy" id="688661"/>
    <lineage>
        <taxon>Eukaryota</taxon>
        <taxon>Fungi</taxon>
        <taxon>Fungi incertae sedis</taxon>
        <taxon>Mucoromycota</taxon>
        <taxon>Mucoromycotina</taxon>
        <taxon>Mucoromycetes</taxon>
        <taxon>Mucorales</taxon>
        <taxon>Lichtheimiaceae</taxon>
        <taxon>Lichtheimia</taxon>
    </lineage>
</organism>